<dbReference type="InterPro" id="IPR014729">
    <property type="entry name" value="Rossmann-like_a/b/a_fold"/>
</dbReference>
<comment type="subunit">
    <text evidence="1 10">Homodimer.</text>
</comment>
<feature type="short sequence motif" description="'HIGH' region" evidence="10">
    <location>
        <begin position="37"/>
        <end position="46"/>
    </location>
</feature>
<keyword evidence="6 11" id="KW-0694">RNA-binding</keyword>
<comment type="catalytic activity">
    <reaction evidence="9 10">
        <text>tRNA(Tyr) + L-tyrosine + ATP = L-tyrosyl-tRNA(Tyr) + AMP + diphosphate + H(+)</text>
        <dbReference type="Rhea" id="RHEA:10220"/>
        <dbReference type="Rhea" id="RHEA-COMP:9706"/>
        <dbReference type="Rhea" id="RHEA-COMP:9707"/>
        <dbReference type="ChEBI" id="CHEBI:15378"/>
        <dbReference type="ChEBI" id="CHEBI:30616"/>
        <dbReference type="ChEBI" id="CHEBI:33019"/>
        <dbReference type="ChEBI" id="CHEBI:58315"/>
        <dbReference type="ChEBI" id="CHEBI:78442"/>
        <dbReference type="ChEBI" id="CHEBI:78536"/>
        <dbReference type="ChEBI" id="CHEBI:456215"/>
        <dbReference type="EC" id="6.1.1.1"/>
    </reaction>
</comment>
<dbReference type="PANTHER" id="PTHR11766:SF1">
    <property type="entry name" value="TYROSINE--TRNA LIGASE"/>
    <property type="match status" value="1"/>
</dbReference>
<keyword evidence="3 10" id="KW-0436">Ligase</keyword>
<evidence type="ECO:0000256" key="1">
    <source>
        <dbReference type="ARBA" id="ARBA00011738"/>
    </source>
</evidence>
<dbReference type="Gene3D" id="3.40.50.620">
    <property type="entry name" value="HUPs"/>
    <property type="match status" value="1"/>
</dbReference>
<comment type="function">
    <text evidence="10">Catalyzes the attachment of tyrosine to tRNA(Tyr) in a two-step reaction: tyrosine is first activated by ATP to form Tyr-AMP and then transferred to the acceptor end of tRNA(Tyr).</text>
</comment>
<dbReference type="InterPro" id="IPR036986">
    <property type="entry name" value="S4_RNA-bd_sf"/>
</dbReference>
<dbReference type="InterPro" id="IPR002942">
    <property type="entry name" value="S4_RNA-bd"/>
</dbReference>
<evidence type="ECO:0000256" key="5">
    <source>
        <dbReference type="ARBA" id="ARBA00022840"/>
    </source>
</evidence>
<dbReference type="HAMAP" id="MF_02007">
    <property type="entry name" value="Tyr_tRNA_synth_type2"/>
    <property type="match status" value="1"/>
</dbReference>
<dbReference type="InterPro" id="IPR002305">
    <property type="entry name" value="aa-tRNA-synth_Ic"/>
</dbReference>
<dbReference type="CDD" id="cd00165">
    <property type="entry name" value="S4"/>
    <property type="match status" value="1"/>
</dbReference>
<accession>A0A2H0W727</accession>
<dbReference type="GO" id="GO:0003723">
    <property type="term" value="F:RNA binding"/>
    <property type="evidence" value="ECO:0007669"/>
    <property type="project" value="UniProtKB-KW"/>
</dbReference>
<comment type="similarity">
    <text evidence="10">Belongs to the class-I aminoacyl-tRNA synthetase family. TyrS type 2 subfamily.</text>
</comment>
<evidence type="ECO:0000256" key="4">
    <source>
        <dbReference type="ARBA" id="ARBA00022741"/>
    </source>
</evidence>
<dbReference type="GO" id="GO:0005829">
    <property type="term" value="C:cytosol"/>
    <property type="evidence" value="ECO:0007669"/>
    <property type="project" value="TreeGrafter"/>
</dbReference>
<dbReference type="EMBL" id="PEZW01000009">
    <property type="protein sequence ID" value="PIS07870.1"/>
    <property type="molecule type" value="Genomic_DNA"/>
</dbReference>
<dbReference type="EC" id="6.1.1.1" evidence="10"/>
<evidence type="ECO:0000256" key="10">
    <source>
        <dbReference type="HAMAP-Rule" id="MF_02007"/>
    </source>
</evidence>
<feature type="binding site" evidence="10">
    <location>
        <position position="224"/>
    </location>
    <ligand>
        <name>ATP</name>
        <dbReference type="ChEBI" id="CHEBI:30616"/>
    </ligand>
</feature>
<dbReference type="NCBIfam" id="TIGR00234">
    <property type="entry name" value="tyrS"/>
    <property type="match status" value="1"/>
</dbReference>
<dbReference type="InterPro" id="IPR024108">
    <property type="entry name" value="Tyr-tRNA-ligase_bac_2"/>
</dbReference>
<reference evidence="14" key="1">
    <citation type="submission" date="2017-09" db="EMBL/GenBank/DDBJ databases">
        <title>Depth-based differentiation of microbial function through sediment-hosted aquifers and enrichment of novel symbionts in the deep terrestrial subsurface.</title>
        <authorList>
            <person name="Probst A.J."/>
            <person name="Ladd B."/>
            <person name="Jarett J.K."/>
            <person name="Geller-Mcgrath D.E."/>
            <person name="Sieber C.M.K."/>
            <person name="Emerson J.B."/>
            <person name="Anantharaman K."/>
            <person name="Thomas B.C."/>
            <person name="Malmstrom R."/>
            <person name="Stieglmeier M."/>
            <person name="Klingl A."/>
            <person name="Woyke T."/>
            <person name="Ryan C.M."/>
            <person name="Banfield J.F."/>
        </authorList>
    </citation>
    <scope>NUCLEOTIDE SEQUENCE [LARGE SCALE GENOMIC DNA]</scope>
</reference>
<organism evidence="13 14">
    <name type="scientific">Candidatus Berkelbacteria bacterium CG10_big_fil_rev_8_21_14_0_10_43_13</name>
    <dbReference type="NCBI Taxonomy" id="1974514"/>
    <lineage>
        <taxon>Bacteria</taxon>
        <taxon>Candidatus Berkelbacteria</taxon>
    </lineage>
</organism>
<protein>
    <recommendedName>
        <fullName evidence="10">Tyrosine--tRNA ligase</fullName>
        <ecNumber evidence="10">6.1.1.1</ecNumber>
    </recommendedName>
    <alternativeName>
        <fullName evidence="10">Tyrosyl-tRNA synthetase</fullName>
        <shortName evidence="10">TyrRS</shortName>
    </alternativeName>
</protein>
<evidence type="ECO:0000256" key="11">
    <source>
        <dbReference type="PROSITE-ProRule" id="PRU00182"/>
    </source>
</evidence>
<dbReference type="Proteomes" id="UP000231382">
    <property type="component" value="Unassembled WGS sequence"/>
</dbReference>
<dbReference type="Gene3D" id="1.10.240.10">
    <property type="entry name" value="Tyrosyl-Transfer RNA Synthetase"/>
    <property type="match status" value="1"/>
</dbReference>
<gene>
    <name evidence="10" type="primary">tyrS</name>
    <name evidence="13" type="ORF">COT78_01400</name>
</gene>
<keyword evidence="5 10" id="KW-0067">ATP-binding</keyword>
<name>A0A2H0W727_9BACT</name>
<sequence length="391" mass="43995">MNKDFFERGIEEIIVQSSFEEKLKSKKPLRIKMGFDPTRPDIHLGHAVGLWKLKELQDAGHKIIFLVGDYTTKIGDPSGRNSTRPVLTDAEIEQNARTYFDQVGKILNVKKAEIRANSEWFAKMSFGDILQLVGKFTAAQILERDDFAKRLDMGNDISLHELLYPVMQAYDSVMLRADVEFGGTDQKFNLLAGRDLQKKMGQAPQNVVMVKLLVGLDGKEKMSKSADNYISITEESDQMFGKIMSIPDGLIIDYFSLCTLLSDKEIEKVGNNLRNGANPRDIKLLLAEEIVTLYHTKKESLGAKKEFLNRFSKKELPTDIPEISIPEKNIDILTFVTLADESLSKSDARRVIEQGGVKIDGTKITDPLVEIGIKKGLVIQIGKLKVYKVKK</sequence>
<keyword evidence="8 10" id="KW-0030">Aminoacyl-tRNA synthetase</keyword>
<proteinExistence type="inferred from homology"/>
<dbReference type="Pfam" id="PF00579">
    <property type="entry name" value="tRNA-synt_1b"/>
    <property type="match status" value="1"/>
</dbReference>
<dbReference type="CDD" id="cd00805">
    <property type="entry name" value="TyrRS_core"/>
    <property type="match status" value="1"/>
</dbReference>
<comment type="subcellular location">
    <subcellularLocation>
        <location evidence="10">Cytoplasm</location>
    </subcellularLocation>
</comment>
<dbReference type="PRINTS" id="PR01040">
    <property type="entry name" value="TRNASYNTHTYR"/>
</dbReference>
<evidence type="ECO:0000259" key="12">
    <source>
        <dbReference type="Pfam" id="PF01479"/>
    </source>
</evidence>
<dbReference type="InterPro" id="IPR002307">
    <property type="entry name" value="Tyr-tRNA-ligase"/>
</dbReference>
<dbReference type="Pfam" id="PF01479">
    <property type="entry name" value="S4"/>
    <property type="match status" value="1"/>
</dbReference>
<evidence type="ECO:0000313" key="13">
    <source>
        <dbReference type="EMBL" id="PIS07870.1"/>
    </source>
</evidence>
<evidence type="ECO:0000256" key="7">
    <source>
        <dbReference type="ARBA" id="ARBA00022917"/>
    </source>
</evidence>
<dbReference type="PROSITE" id="PS50889">
    <property type="entry name" value="S4"/>
    <property type="match status" value="1"/>
</dbReference>
<dbReference type="PANTHER" id="PTHR11766">
    <property type="entry name" value="TYROSYL-TRNA SYNTHETASE"/>
    <property type="match status" value="1"/>
</dbReference>
<evidence type="ECO:0000256" key="3">
    <source>
        <dbReference type="ARBA" id="ARBA00022598"/>
    </source>
</evidence>
<evidence type="ECO:0000256" key="2">
    <source>
        <dbReference type="ARBA" id="ARBA00022490"/>
    </source>
</evidence>
<dbReference type="InterPro" id="IPR024088">
    <property type="entry name" value="Tyr-tRNA-ligase_bac-type"/>
</dbReference>
<dbReference type="SUPFAM" id="SSF55174">
    <property type="entry name" value="Alpha-L RNA-binding motif"/>
    <property type="match status" value="1"/>
</dbReference>
<feature type="domain" description="RNA-binding S4" evidence="12">
    <location>
        <begin position="344"/>
        <end position="367"/>
    </location>
</feature>
<keyword evidence="2 10" id="KW-0963">Cytoplasm</keyword>
<dbReference type="SUPFAM" id="SSF52374">
    <property type="entry name" value="Nucleotidylyl transferase"/>
    <property type="match status" value="1"/>
</dbReference>
<evidence type="ECO:0000256" key="9">
    <source>
        <dbReference type="ARBA" id="ARBA00048248"/>
    </source>
</evidence>
<comment type="caution">
    <text evidence="13">The sequence shown here is derived from an EMBL/GenBank/DDBJ whole genome shotgun (WGS) entry which is preliminary data.</text>
</comment>
<evidence type="ECO:0000313" key="14">
    <source>
        <dbReference type="Proteomes" id="UP000231382"/>
    </source>
</evidence>
<dbReference type="GO" id="GO:0004831">
    <property type="term" value="F:tyrosine-tRNA ligase activity"/>
    <property type="evidence" value="ECO:0007669"/>
    <property type="project" value="UniProtKB-UniRule"/>
</dbReference>
<dbReference type="AlphaFoldDB" id="A0A2H0W727"/>
<dbReference type="GO" id="GO:0005524">
    <property type="term" value="F:ATP binding"/>
    <property type="evidence" value="ECO:0007669"/>
    <property type="project" value="UniProtKB-UniRule"/>
</dbReference>
<evidence type="ECO:0000256" key="6">
    <source>
        <dbReference type="ARBA" id="ARBA00022884"/>
    </source>
</evidence>
<dbReference type="Gene3D" id="3.10.290.10">
    <property type="entry name" value="RNA-binding S4 domain"/>
    <property type="match status" value="1"/>
</dbReference>
<feature type="short sequence motif" description="'KMSKS' region" evidence="10">
    <location>
        <begin position="221"/>
        <end position="225"/>
    </location>
</feature>
<dbReference type="FunFam" id="3.40.50.620:FF:000061">
    <property type="entry name" value="Tyrosine--tRNA ligase"/>
    <property type="match status" value="1"/>
</dbReference>
<keyword evidence="4 10" id="KW-0547">Nucleotide-binding</keyword>
<evidence type="ECO:0000256" key="8">
    <source>
        <dbReference type="ARBA" id="ARBA00023146"/>
    </source>
</evidence>
<keyword evidence="7 10" id="KW-0648">Protein biosynthesis</keyword>
<dbReference type="GO" id="GO:0006437">
    <property type="term" value="P:tyrosyl-tRNA aminoacylation"/>
    <property type="evidence" value="ECO:0007669"/>
    <property type="project" value="UniProtKB-UniRule"/>
</dbReference>